<feature type="compositionally biased region" description="Polar residues" evidence="1">
    <location>
        <begin position="107"/>
        <end position="116"/>
    </location>
</feature>
<feature type="compositionally biased region" description="Basic residues" evidence="1">
    <location>
        <begin position="315"/>
        <end position="327"/>
    </location>
</feature>
<dbReference type="OrthoDB" id="76224at2759"/>
<feature type="region of interest" description="Disordered" evidence="1">
    <location>
        <begin position="289"/>
        <end position="474"/>
    </location>
</feature>
<feature type="compositionally biased region" description="Basic and acidic residues" evidence="1">
    <location>
        <begin position="233"/>
        <end position="244"/>
    </location>
</feature>
<organism evidence="2 3">
    <name type="scientific">Microthyrium microscopicum</name>
    <dbReference type="NCBI Taxonomy" id="703497"/>
    <lineage>
        <taxon>Eukaryota</taxon>
        <taxon>Fungi</taxon>
        <taxon>Dikarya</taxon>
        <taxon>Ascomycota</taxon>
        <taxon>Pezizomycotina</taxon>
        <taxon>Dothideomycetes</taxon>
        <taxon>Dothideomycetes incertae sedis</taxon>
        <taxon>Microthyriales</taxon>
        <taxon>Microthyriaceae</taxon>
        <taxon>Microthyrium</taxon>
    </lineage>
</organism>
<reference evidence="2" key="1">
    <citation type="journal article" date="2020" name="Stud. Mycol.">
        <title>101 Dothideomycetes genomes: a test case for predicting lifestyles and emergence of pathogens.</title>
        <authorList>
            <person name="Haridas S."/>
            <person name="Albert R."/>
            <person name="Binder M."/>
            <person name="Bloem J."/>
            <person name="Labutti K."/>
            <person name="Salamov A."/>
            <person name="Andreopoulos B."/>
            <person name="Baker S."/>
            <person name="Barry K."/>
            <person name="Bills G."/>
            <person name="Bluhm B."/>
            <person name="Cannon C."/>
            <person name="Castanera R."/>
            <person name="Culley D."/>
            <person name="Daum C."/>
            <person name="Ezra D."/>
            <person name="Gonzalez J."/>
            <person name="Henrissat B."/>
            <person name="Kuo A."/>
            <person name="Liang C."/>
            <person name="Lipzen A."/>
            <person name="Lutzoni F."/>
            <person name="Magnuson J."/>
            <person name="Mondo S."/>
            <person name="Nolan M."/>
            <person name="Ohm R."/>
            <person name="Pangilinan J."/>
            <person name="Park H.-J."/>
            <person name="Ramirez L."/>
            <person name="Alfaro M."/>
            <person name="Sun H."/>
            <person name="Tritt A."/>
            <person name="Yoshinaga Y."/>
            <person name="Zwiers L.-H."/>
            <person name="Turgeon B."/>
            <person name="Goodwin S."/>
            <person name="Spatafora J."/>
            <person name="Crous P."/>
            <person name="Grigoriev I."/>
        </authorList>
    </citation>
    <scope>NUCLEOTIDE SEQUENCE</scope>
    <source>
        <strain evidence="2">CBS 115976</strain>
    </source>
</reference>
<dbReference type="Pfam" id="PF08208">
    <property type="entry name" value="RNA_polI_A34"/>
    <property type="match status" value="1"/>
</dbReference>
<dbReference type="InterPro" id="IPR053263">
    <property type="entry name" value="Euk_RPA34_RNAP_subunit"/>
</dbReference>
<name>A0A6A6U017_9PEZI</name>
<dbReference type="EMBL" id="MU004243">
    <property type="protein sequence ID" value="KAF2664264.1"/>
    <property type="molecule type" value="Genomic_DNA"/>
</dbReference>
<evidence type="ECO:0000313" key="2">
    <source>
        <dbReference type="EMBL" id="KAF2664264.1"/>
    </source>
</evidence>
<dbReference type="GO" id="GO:0006360">
    <property type="term" value="P:transcription by RNA polymerase I"/>
    <property type="evidence" value="ECO:0007669"/>
    <property type="project" value="InterPro"/>
</dbReference>
<evidence type="ECO:0000256" key="1">
    <source>
        <dbReference type="SAM" id="MobiDB-lite"/>
    </source>
</evidence>
<feature type="compositionally biased region" description="Basic and acidic residues" evidence="1">
    <location>
        <begin position="436"/>
        <end position="461"/>
    </location>
</feature>
<dbReference type="AlphaFoldDB" id="A0A6A6U017"/>
<accession>A0A6A6U017</accession>
<dbReference type="Proteomes" id="UP000799302">
    <property type="component" value="Unassembled WGS sequence"/>
</dbReference>
<evidence type="ECO:0000313" key="3">
    <source>
        <dbReference type="Proteomes" id="UP000799302"/>
    </source>
</evidence>
<dbReference type="InterPro" id="IPR013240">
    <property type="entry name" value="DNA-dir_RNA_pol1_su_RPA34"/>
</dbReference>
<feature type="region of interest" description="Disordered" evidence="1">
    <location>
        <begin position="228"/>
        <end position="251"/>
    </location>
</feature>
<gene>
    <name evidence="2" type="ORF">BT63DRAFT_444037</name>
</gene>
<feature type="region of interest" description="Disordered" evidence="1">
    <location>
        <begin position="519"/>
        <end position="538"/>
    </location>
</feature>
<feature type="compositionally biased region" description="Polar residues" evidence="1">
    <location>
        <begin position="64"/>
        <end position="73"/>
    </location>
</feature>
<feature type="compositionally biased region" description="Polar residues" evidence="1">
    <location>
        <begin position="363"/>
        <end position="376"/>
    </location>
</feature>
<feature type="compositionally biased region" description="Low complexity" evidence="1">
    <location>
        <begin position="88"/>
        <end position="106"/>
    </location>
</feature>
<feature type="compositionally biased region" description="Low complexity" evidence="1">
    <location>
        <begin position="402"/>
        <end position="418"/>
    </location>
</feature>
<dbReference type="Gene3D" id="6.20.250.70">
    <property type="match status" value="1"/>
</dbReference>
<sequence length="538" mass="58340">MAKSGEPSGSKRKSASKINSAKASTPRTPSKPPLSAEVVADSDMEDDEEEEEEESEAEGTSSAQKATRVSESPATSGAEESEDESSENEAAPAQQPAPSKSHSQQQETNVFSTSDTIRPAKPFVPPLGFAPAETATISSALHFNAETLQGKELFYISAPANVPMEELTALSWQAAEQGEEILSYRDTSYGLTFDDATRKGLRVLLPAKGGYRSVHAKVQHVLHMQEIPNLKRPNPDPLDREHPNKIPRRRQPKGMRMRFKPMGFGAGDIRRGGEAEDDVAFEDIDMMDAPPLTVPEASGQAKAPDNPQMTEKEKRKQAKKEMKKKSRATLDVADGAQPQTMDDIQITSEPGPSLQAAEYAQPASVQPVQSSKSAASEKNAVPPQVADGPVENASNGQLEEPALASQSVQSVQAAQLALKPEPREDTGQMNGTALVSKDKKAEKQKKREEKEKRRKEKEAARAQKAGNIVVAQPENEIPQADGLIIPQAENVTIPQEEVFDTPSKVVVKPEPQDTIMADVDVPKAKKEKKKKKKDKTAV</sequence>
<feature type="compositionally biased region" description="Basic residues" evidence="1">
    <location>
        <begin position="525"/>
        <end position="538"/>
    </location>
</feature>
<feature type="compositionally biased region" description="Acidic residues" evidence="1">
    <location>
        <begin position="40"/>
        <end position="57"/>
    </location>
</feature>
<keyword evidence="3" id="KW-1185">Reference proteome</keyword>
<dbReference type="PANTHER" id="PTHR28155">
    <property type="entry name" value="ACR243WP"/>
    <property type="match status" value="1"/>
</dbReference>
<feature type="region of interest" description="Disordered" evidence="1">
    <location>
        <begin position="1"/>
        <end position="123"/>
    </location>
</feature>
<dbReference type="PANTHER" id="PTHR28155:SF1">
    <property type="entry name" value="DNA-DIRECTED RNA POLYMERASE I SUBUNIT RPA34.5-DOMAIN-CONTAINING PROTEIN"/>
    <property type="match status" value="1"/>
</dbReference>
<protein>
    <submittedName>
        <fullName evidence="2">Uncharacterized protein</fullName>
    </submittedName>
</protein>
<proteinExistence type="predicted"/>
<feature type="compositionally biased region" description="Polar residues" evidence="1">
    <location>
        <begin position="337"/>
        <end position="350"/>
    </location>
</feature>